<dbReference type="InterPro" id="IPR001412">
    <property type="entry name" value="aa-tRNA-synth_I_CS"/>
</dbReference>
<dbReference type="SUPFAM" id="SSF47323">
    <property type="entry name" value="Anticodon-binding domain of a subclass of class I aminoacyl-tRNA synthetases"/>
    <property type="match status" value="1"/>
</dbReference>
<keyword evidence="5 9" id="KW-0067">ATP-binding</keyword>
<evidence type="ECO:0000256" key="2">
    <source>
        <dbReference type="ARBA" id="ARBA00022490"/>
    </source>
</evidence>
<keyword evidence="4 9" id="KW-0547">Nucleotide-binding</keyword>
<dbReference type="EC" id="6.1.1.19" evidence="9"/>
<dbReference type="AlphaFoldDB" id="A0A1W6N4J5"/>
<dbReference type="InterPro" id="IPR001278">
    <property type="entry name" value="Arg-tRNA-ligase"/>
</dbReference>
<evidence type="ECO:0000256" key="9">
    <source>
        <dbReference type="HAMAP-Rule" id="MF_00123"/>
    </source>
</evidence>
<reference evidence="13 14" key="1">
    <citation type="submission" date="2014-06" db="EMBL/GenBank/DDBJ databases">
        <title>The genome of the endonuclear symbiont Nucleicultrix amoebiphila.</title>
        <authorList>
            <person name="Schulz F."/>
            <person name="Horn M."/>
        </authorList>
    </citation>
    <scope>NUCLEOTIDE SEQUENCE [LARGE SCALE GENOMIC DNA]</scope>
    <source>
        <strain evidence="13 14">FS5</strain>
    </source>
</reference>
<feature type="domain" description="Arginyl tRNA synthetase N-terminal" evidence="12">
    <location>
        <begin position="7"/>
        <end position="96"/>
    </location>
</feature>
<dbReference type="FunFam" id="3.30.1360.70:FF:000003">
    <property type="entry name" value="Arginine--tRNA ligase"/>
    <property type="match status" value="1"/>
</dbReference>
<keyword evidence="14" id="KW-1185">Reference proteome</keyword>
<gene>
    <name evidence="9" type="primary">argS</name>
    <name evidence="13" type="ORF">GQ61_04500</name>
</gene>
<dbReference type="GO" id="GO:0005737">
    <property type="term" value="C:cytoplasm"/>
    <property type="evidence" value="ECO:0007669"/>
    <property type="project" value="UniProtKB-SubCell"/>
</dbReference>
<keyword evidence="2 9" id="KW-0963">Cytoplasm</keyword>
<evidence type="ECO:0000256" key="10">
    <source>
        <dbReference type="RuleBase" id="RU363038"/>
    </source>
</evidence>
<evidence type="ECO:0000256" key="7">
    <source>
        <dbReference type="ARBA" id="ARBA00023146"/>
    </source>
</evidence>
<dbReference type="SUPFAM" id="SSF55190">
    <property type="entry name" value="Arginyl-tRNA synthetase (ArgRS), N-terminal 'additional' domain"/>
    <property type="match status" value="1"/>
</dbReference>
<dbReference type="Pfam" id="PF00750">
    <property type="entry name" value="tRNA-synt_1d"/>
    <property type="match status" value="1"/>
</dbReference>
<dbReference type="Proteomes" id="UP000237351">
    <property type="component" value="Chromosome"/>
</dbReference>
<evidence type="ECO:0000256" key="6">
    <source>
        <dbReference type="ARBA" id="ARBA00022917"/>
    </source>
</evidence>
<feature type="short sequence motif" description="'HIGH' region" evidence="9">
    <location>
        <begin position="133"/>
        <end position="143"/>
    </location>
</feature>
<dbReference type="SMART" id="SM01016">
    <property type="entry name" value="Arg_tRNA_synt_N"/>
    <property type="match status" value="1"/>
</dbReference>
<protein>
    <recommendedName>
        <fullName evidence="9">Arginine--tRNA ligase</fullName>
        <ecNumber evidence="9">6.1.1.19</ecNumber>
    </recommendedName>
    <alternativeName>
        <fullName evidence="9">Arginyl-tRNA synthetase</fullName>
        <shortName evidence="9">ArgRS</shortName>
    </alternativeName>
</protein>
<dbReference type="GO" id="GO:0006420">
    <property type="term" value="P:arginyl-tRNA aminoacylation"/>
    <property type="evidence" value="ECO:0007669"/>
    <property type="project" value="UniProtKB-UniRule"/>
</dbReference>
<comment type="subcellular location">
    <subcellularLocation>
        <location evidence="9">Cytoplasm</location>
    </subcellularLocation>
</comment>
<dbReference type="InterPro" id="IPR008909">
    <property type="entry name" value="DALR_anticod-bd"/>
</dbReference>
<feature type="domain" description="DALR anticodon binding" evidence="11">
    <location>
        <begin position="452"/>
        <end position="584"/>
    </location>
</feature>
<comment type="similarity">
    <text evidence="1 9 10">Belongs to the class-I aminoacyl-tRNA synthetase family.</text>
</comment>
<dbReference type="InterPro" id="IPR014729">
    <property type="entry name" value="Rossmann-like_a/b/a_fold"/>
</dbReference>
<dbReference type="PANTHER" id="PTHR11956">
    <property type="entry name" value="ARGINYL-TRNA SYNTHETASE"/>
    <property type="match status" value="1"/>
</dbReference>
<dbReference type="InterPro" id="IPR035684">
    <property type="entry name" value="ArgRS_core"/>
</dbReference>
<dbReference type="RefSeq" id="WP_085784148.1">
    <property type="nucleotide sequence ID" value="NZ_CP008743.1"/>
</dbReference>
<evidence type="ECO:0000259" key="11">
    <source>
        <dbReference type="SMART" id="SM00836"/>
    </source>
</evidence>
<dbReference type="SUPFAM" id="SSF52374">
    <property type="entry name" value="Nucleotidylyl transferase"/>
    <property type="match status" value="1"/>
</dbReference>
<comment type="catalytic activity">
    <reaction evidence="8 9">
        <text>tRNA(Arg) + L-arginine + ATP = L-arginyl-tRNA(Arg) + AMP + diphosphate</text>
        <dbReference type="Rhea" id="RHEA:20301"/>
        <dbReference type="Rhea" id="RHEA-COMP:9658"/>
        <dbReference type="Rhea" id="RHEA-COMP:9673"/>
        <dbReference type="ChEBI" id="CHEBI:30616"/>
        <dbReference type="ChEBI" id="CHEBI:32682"/>
        <dbReference type="ChEBI" id="CHEBI:33019"/>
        <dbReference type="ChEBI" id="CHEBI:78442"/>
        <dbReference type="ChEBI" id="CHEBI:78513"/>
        <dbReference type="ChEBI" id="CHEBI:456215"/>
        <dbReference type="EC" id="6.1.1.19"/>
    </reaction>
</comment>
<evidence type="ECO:0000256" key="5">
    <source>
        <dbReference type="ARBA" id="ARBA00022840"/>
    </source>
</evidence>
<dbReference type="Pfam" id="PF03485">
    <property type="entry name" value="Arg_tRNA_synt_N"/>
    <property type="match status" value="1"/>
</dbReference>
<dbReference type="InterPro" id="IPR036695">
    <property type="entry name" value="Arg-tRNA-synth_N_sf"/>
</dbReference>
<dbReference type="EMBL" id="CP008743">
    <property type="protein sequence ID" value="ARN84688.1"/>
    <property type="molecule type" value="Genomic_DNA"/>
</dbReference>
<dbReference type="SMART" id="SM00836">
    <property type="entry name" value="DALR_1"/>
    <property type="match status" value="1"/>
</dbReference>
<evidence type="ECO:0000259" key="12">
    <source>
        <dbReference type="SMART" id="SM01016"/>
    </source>
</evidence>
<keyword evidence="3 9" id="KW-0436">Ligase</keyword>
<evidence type="ECO:0000313" key="13">
    <source>
        <dbReference type="EMBL" id="ARN84688.1"/>
    </source>
</evidence>
<evidence type="ECO:0000256" key="4">
    <source>
        <dbReference type="ARBA" id="ARBA00022741"/>
    </source>
</evidence>
<dbReference type="InterPro" id="IPR009080">
    <property type="entry name" value="tRNAsynth_Ia_anticodon-bd"/>
</dbReference>
<dbReference type="Gene3D" id="1.10.730.10">
    <property type="entry name" value="Isoleucyl-tRNA Synthetase, Domain 1"/>
    <property type="match status" value="1"/>
</dbReference>
<evidence type="ECO:0000313" key="14">
    <source>
        <dbReference type="Proteomes" id="UP000237351"/>
    </source>
</evidence>
<name>A0A1W6N4J5_9PROT</name>
<dbReference type="InterPro" id="IPR005148">
    <property type="entry name" value="Arg-tRNA-synth_N"/>
</dbReference>
<dbReference type="STRING" id="1414854.GQ61_04500"/>
<dbReference type="Pfam" id="PF05746">
    <property type="entry name" value="DALR_1"/>
    <property type="match status" value="1"/>
</dbReference>
<dbReference type="Gene3D" id="3.30.1360.70">
    <property type="entry name" value="Arginyl tRNA synthetase N-terminal domain"/>
    <property type="match status" value="1"/>
</dbReference>
<keyword evidence="7 9" id="KW-0030">Aminoacyl-tRNA synthetase</keyword>
<dbReference type="HAMAP" id="MF_00123">
    <property type="entry name" value="Arg_tRNA_synth"/>
    <property type="match status" value="1"/>
</dbReference>
<dbReference type="GO" id="GO:0004814">
    <property type="term" value="F:arginine-tRNA ligase activity"/>
    <property type="evidence" value="ECO:0007669"/>
    <property type="project" value="UniProtKB-UniRule"/>
</dbReference>
<proteinExistence type="inferred from homology"/>
<comment type="subunit">
    <text evidence="9">Monomer.</text>
</comment>
<sequence>MPQNLYKTFRDEIIKIIDALVQEKKLKAGLDTSKVTVDPPRESTHGDLATNVAMVLAKEANLSPRDLAQLVEEKLKNNSFVTHIEIAGPGFINFSLHHDFWAQEVRNILKSGINYGDSTLGKGHAINVEYASVNPTGPLHMGHSRVALVADVLANLLEKAGHPIQREYYVNDSGGQARILVLSVYQRYLEALGHTIGPIDGYQGDYLIPVGQALAKKYGDQWVNKPEEQWYETFRAFSIDAMMTRIKSDLNDLGVFHDVFTSEHSIVKEGKVEAAFKALENLGLIYQGILEPPKGKTPDDWEPREQTLFRAAQFGDDVDRPLKKSDGSWTYFANDIAYHFDKFNRGSPTLIDVLGADHGGYVKRLSAAVTAITEGKGQAIVKLCQMVRFIDQGQVLKMSKRAGVFVTVQEAIQKVGRDAIRFIMLTRKNDAPLDFDFDKVIEQTKDNPVFYVQYAHARCHSVKRHFLGTFPHVDLTPETLASLDLKGQFQDLGELSLIKLMATWPRVIETAALTYEPHRIAFYLYDVASAFHSLWNKGRENEELRFILPNDVELSQKRYCLVYAVMLIIASGLKVLGVQPLEEMR</sequence>
<dbReference type="GO" id="GO:0005524">
    <property type="term" value="F:ATP binding"/>
    <property type="evidence" value="ECO:0007669"/>
    <property type="project" value="UniProtKB-UniRule"/>
</dbReference>
<organism evidence="13 14">
    <name type="scientific">Candidatus Nucleicultrix amoebiphila FS5</name>
    <dbReference type="NCBI Taxonomy" id="1414854"/>
    <lineage>
        <taxon>Bacteria</taxon>
        <taxon>Pseudomonadati</taxon>
        <taxon>Pseudomonadota</taxon>
        <taxon>Alphaproteobacteria</taxon>
        <taxon>Holosporales</taxon>
        <taxon>Candidatus Nucleicultricaceae</taxon>
        <taxon>Candidatus Nucleicultrix</taxon>
    </lineage>
</organism>
<dbReference type="Gene3D" id="3.40.50.620">
    <property type="entry name" value="HUPs"/>
    <property type="match status" value="1"/>
</dbReference>
<accession>A0A1W6N4J5</accession>
<dbReference type="PROSITE" id="PS00178">
    <property type="entry name" value="AA_TRNA_LIGASE_I"/>
    <property type="match status" value="1"/>
</dbReference>
<keyword evidence="6 9" id="KW-0648">Protein biosynthesis</keyword>
<dbReference type="PRINTS" id="PR01038">
    <property type="entry name" value="TRNASYNTHARG"/>
</dbReference>
<dbReference type="NCBIfam" id="TIGR00456">
    <property type="entry name" value="argS"/>
    <property type="match status" value="1"/>
</dbReference>
<evidence type="ECO:0000256" key="1">
    <source>
        <dbReference type="ARBA" id="ARBA00005594"/>
    </source>
</evidence>
<dbReference type="OrthoDB" id="9803211at2"/>
<dbReference type="KEGG" id="naf:GQ61_04500"/>
<dbReference type="PANTHER" id="PTHR11956:SF5">
    <property type="entry name" value="ARGININE--TRNA LIGASE, CYTOPLASMIC"/>
    <property type="match status" value="1"/>
</dbReference>
<evidence type="ECO:0000256" key="3">
    <source>
        <dbReference type="ARBA" id="ARBA00022598"/>
    </source>
</evidence>
<evidence type="ECO:0000256" key="8">
    <source>
        <dbReference type="ARBA" id="ARBA00049339"/>
    </source>
</evidence>